<comment type="caution">
    <text evidence="2">The sequence shown here is derived from an EMBL/GenBank/DDBJ whole genome shotgun (WGS) entry which is preliminary data.</text>
</comment>
<dbReference type="PANTHER" id="PTHR20963:SF43">
    <property type="entry name" value="PUTATIVE (AFU_ORTHOLOGUE AFUA_7G01240)-RELATED"/>
    <property type="match status" value="1"/>
</dbReference>
<dbReference type="PANTHER" id="PTHR20963">
    <property type="entry name" value="MULTIPLE INOSITOL POLYPHOSPHATE PHOSPHATASE-RELATED"/>
    <property type="match status" value="1"/>
</dbReference>
<keyword evidence="1" id="KW-0378">Hydrolase</keyword>
<reference evidence="2 3" key="1">
    <citation type="submission" date="2024-09" db="EMBL/GenBank/DDBJ databases">
        <title>Rethinking Asexuality: The Enigmatic Case of Functional Sexual Genes in Lepraria (Stereocaulaceae).</title>
        <authorList>
            <person name="Doellman M."/>
            <person name="Sun Y."/>
            <person name="Barcenas-Pena A."/>
            <person name="Lumbsch H.T."/>
            <person name="Grewe F."/>
        </authorList>
    </citation>
    <scope>NUCLEOTIDE SEQUENCE [LARGE SCALE GENOMIC DNA]</scope>
    <source>
        <strain evidence="2 3">Grewe 0041</strain>
    </source>
</reference>
<dbReference type="InterPro" id="IPR029033">
    <property type="entry name" value="His_PPase_superfam"/>
</dbReference>
<dbReference type="CDD" id="cd07061">
    <property type="entry name" value="HP_HAP_like"/>
    <property type="match status" value="1"/>
</dbReference>
<evidence type="ECO:0000256" key="1">
    <source>
        <dbReference type="ARBA" id="ARBA00022801"/>
    </source>
</evidence>
<dbReference type="SUPFAM" id="SSF53254">
    <property type="entry name" value="Phosphoglycerate mutase-like"/>
    <property type="match status" value="1"/>
</dbReference>
<keyword evidence="3" id="KW-1185">Reference proteome</keyword>
<evidence type="ECO:0000313" key="3">
    <source>
        <dbReference type="Proteomes" id="UP001590951"/>
    </source>
</evidence>
<sequence>MQSICTYENGYLGMSDFCYLFTQIEWESFENTLDMQYYFDYAYSNPTVRAQDIGYVQELLARRQHEYITFSSSSVNSTIDNNAAEFPLGQAFYADFSHDYIMISVLTALSFDYFHKPPKA</sequence>
<accession>A0ABR4AX18</accession>
<dbReference type="EMBL" id="JBHFEH010000063">
    <property type="protein sequence ID" value="KAL2049487.1"/>
    <property type="molecule type" value="Genomic_DNA"/>
</dbReference>
<gene>
    <name evidence="2" type="ORF">ABVK25_010282</name>
</gene>
<dbReference type="InterPro" id="IPR000560">
    <property type="entry name" value="His_Pase_clade-2"/>
</dbReference>
<evidence type="ECO:0000313" key="2">
    <source>
        <dbReference type="EMBL" id="KAL2049487.1"/>
    </source>
</evidence>
<dbReference type="Gene3D" id="3.40.50.1240">
    <property type="entry name" value="Phosphoglycerate mutase-like"/>
    <property type="match status" value="1"/>
</dbReference>
<proteinExistence type="predicted"/>
<dbReference type="Pfam" id="PF00328">
    <property type="entry name" value="His_Phos_2"/>
    <property type="match status" value="1"/>
</dbReference>
<protein>
    <submittedName>
        <fullName evidence="2">Uncharacterized protein</fullName>
    </submittedName>
</protein>
<name>A0ABR4AX18_9LECA</name>
<dbReference type="Proteomes" id="UP001590951">
    <property type="component" value="Unassembled WGS sequence"/>
</dbReference>
<organism evidence="2 3">
    <name type="scientific">Lepraria finkii</name>
    <dbReference type="NCBI Taxonomy" id="1340010"/>
    <lineage>
        <taxon>Eukaryota</taxon>
        <taxon>Fungi</taxon>
        <taxon>Dikarya</taxon>
        <taxon>Ascomycota</taxon>
        <taxon>Pezizomycotina</taxon>
        <taxon>Lecanoromycetes</taxon>
        <taxon>OSLEUM clade</taxon>
        <taxon>Lecanoromycetidae</taxon>
        <taxon>Lecanorales</taxon>
        <taxon>Lecanorineae</taxon>
        <taxon>Stereocaulaceae</taxon>
        <taxon>Lepraria</taxon>
    </lineage>
</organism>